<proteinExistence type="predicted"/>
<keyword evidence="2" id="KW-1185">Reference proteome</keyword>
<dbReference type="AlphaFoldDB" id="A0A0D0B0B0"/>
<dbReference type="InParanoid" id="A0A0D0B0B0"/>
<sequence length="58" mass="6766">MDRHDDRYAEASYSKAHPLAGLQRVEYLRANSDAGGSNFHPERVVLKYFLMCRSMLKY</sequence>
<dbReference type="HOGENOM" id="CLU_2980677_0_0_1"/>
<accession>A0A0D0B0B0</accession>
<reference evidence="2" key="2">
    <citation type="submission" date="2015-01" db="EMBL/GenBank/DDBJ databases">
        <title>Evolutionary Origins and Diversification of the Mycorrhizal Mutualists.</title>
        <authorList>
            <consortium name="DOE Joint Genome Institute"/>
            <consortium name="Mycorrhizal Genomics Consortium"/>
            <person name="Kohler A."/>
            <person name="Kuo A."/>
            <person name="Nagy L.G."/>
            <person name="Floudas D."/>
            <person name="Copeland A."/>
            <person name="Barry K.W."/>
            <person name="Cichocki N."/>
            <person name="Veneault-Fourrey C."/>
            <person name="LaButti K."/>
            <person name="Lindquist E.A."/>
            <person name="Lipzen A."/>
            <person name="Lundell T."/>
            <person name="Morin E."/>
            <person name="Murat C."/>
            <person name="Riley R."/>
            <person name="Ohm R."/>
            <person name="Sun H."/>
            <person name="Tunlid A."/>
            <person name="Henrissat B."/>
            <person name="Grigoriev I.V."/>
            <person name="Hibbett D.S."/>
            <person name="Martin F."/>
        </authorList>
    </citation>
    <scope>NUCLEOTIDE SEQUENCE [LARGE SCALE GENOMIC DNA]</scope>
    <source>
        <strain evidence="2">UH-Slu-Lm8-n1</strain>
    </source>
</reference>
<name>A0A0D0B0B0_9AGAM</name>
<protein>
    <submittedName>
        <fullName evidence="1">Uncharacterized protein</fullName>
    </submittedName>
</protein>
<organism evidence="1 2">
    <name type="scientific">Suillus luteus UH-Slu-Lm8-n1</name>
    <dbReference type="NCBI Taxonomy" id="930992"/>
    <lineage>
        <taxon>Eukaryota</taxon>
        <taxon>Fungi</taxon>
        <taxon>Dikarya</taxon>
        <taxon>Basidiomycota</taxon>
        <taxon>Agaricomycotina</taxon>
        <taxon>Agaricomycetes</taxon>
        <taxon>Agaricomycetidae</taxon>
        <taxon>Boletales</taxon>
        <taxon>Suillineae</taxon>
        <taxon>Suillaceae</taxon>
        <taxon>Suillus</taxon>
    </lineage>
</organism>
<dbReference type="EMBL" id="KN835212">
    <property type="protein sequence ID" value="KIK43454.1"/>
    <property type="molecule type" value="Genomic_DNA"/>
</dbReference>
<reference evidence="1 2" key="1">
    <citation type="submission" date="2014-04" db="EMBL/GenBank/DDBJ databases">
        <authorList>
            <consortium name="DOE Joint Genome Institute"/>
            <person name="Kuo A."/>
            <person name="Ruytinx J."/>
            <person name="Rineau F."/>
            <person name="Colpaert J."/>
            <person name="Kohler A."/>
            <person name="Nagy L.G."/>
            <person name="Floudas D."/>
            <person name="Copeland A."/>
            <person name="Barry K.W."/>
            <person name="Cichocki N."/>
            <person name="Veneault-Fourrey C."/>
            <person name="LaButti K."/>
            <person name="Lindquist E.A."/>
            <person name="Lipzen A."/>
            <person name="Lundell T."/>
            <person name="Morin E."/>
            <person name="Murat C."/>
            <person name="Sun H."/>
            <person name="Tunlid A."/>
            <person name="Henrissat B."/>
            <person name="Grigoriev I.V."/>
            <person name="Hibbett D.S."/>
            <person name="Martin F."/>
            <person name="Nordberg H.P."/>
            <person name="Cantor M.N."/>
            <person name="Hua S.X."/>
        </authorList>
    </citation>
    <scope>NUCLEOTIDE SEQUENCE [LARGE SCALE GENOMIC DNA]</scope>
    <source>
        <strain evidence="1 2">UH-Slu-Lm8-n1</strain>
    </source>
</reference>
<evidence type="ECO:0000313" key="1">
    <source>
        <dbReference type="EMBL" id="KIK43454.1"/>
    </source>
</evidence>
<evidence type="ECO:0000313" key="2">
    <source>
        <dbReference type="Proteomes" id="UP000054485"/>
    </source>
</evidence>
<gene>
    <name evidence="1" type="ORF">CY34DRAFT_803799</name>
</gene>
<dbReference type="Proteomes" id="UP000054485">
    <property type="component" value="Unassembled WGS sequence"/>
</dbReference>